<dbReference type="PANTHER" id="PTHR11709:SF218">
    <property type="entry name" value="L-ASCORBATE OXIDASE"/>
    <property type="match status" value="1"/>
</dbReference>
<dbReference type="Gene3D" id="2.60.40.420">
    <property type="entry name" value="Cupredoxins - blue copper proteins"/>
    <property type="match status" value="2"/>
</dbReference>
<dbReference type="Pfam" id="PF00394">
    <property type="entry name" value="Cu-oxidase"/>
    <property type="match status" value="1"/>
</dbReference>
<sequence>MLLCATMHYQRVGIGLLLWSVFFTLILAPTVDARIRHYKWEVKYEFKSPDCYKKLAITINGRTPGPTIQAQQGDTVIVELKNGLVTENVAIHWHGIRQIGTPWMDGTEGVTQCPILPGDTFIYKFVVDRPGTYLYHAHYGMQREAGLYGAIRVLVPDGVKEPFSYDYDRSIILNDWYHKSTFEQAAGLSSKSFVWVGEPQSLLIQGRGRFNCLASGLQADTCNSTNPECSPYFLTVVPGKTYRLRIGSLTSLSALNFAIEVNGSPDM</sequence>
<feature type="domain" description="Plastocyanin-like" evidence="3">
    <location>
        <begin position="170"/>
        <end position="260"/>
    </location>
</feature>
<feature type="domain" description="Plastocyanin-like" evidence="4">
    <location>
        <begin position="42"/>
        <end position="154"/>
    </location>
</feature>
<keyword evidence="2" id="KW-1133">Transmembrane helix</keyword>
<name>A0A822Z955_NELNU</name>
<dbReference type="Pfam" id="PF07732">
    <property type="entry name" value="Cu-oxidase_3"/>
    <property type="match status" value="1"/>
</dbReference>
<dbReference type="SUPFAM" id="SSF49503">
    <property type="entry name" value="Cupredoxins"/>
    <property type="match status" value="2"/>
</dbReference>
<dbReference type="CDD" id="cd13845">
    <property type="entry name" value="CuRO_1_AAO"/>
    <property type="match status" value="1"/>
</dbReference>
<comment type="caution">
    <text evidence="5">The sequence shown here is derived from an EMBL/GenBank/DDBJ whole genome shotgun (WGS) entry which is preliminary data.</text>
</comment>
<proteinExistence type="inferred from homology"/>
<dbReference type="InterPro" id="IPR008972">
    <property type="entry name" value="Cupredoxin"/>
</dbReference>
<evidence type="ECO:0000256" key="2">
    <source>
        <dbReference type="SAM" id="Phobius"/>
    </source>
</evidence>
<dbReference type="InterPro" id="IPR011707">
    <property type="entry name" value="Cu-oxidase-like_N"/>
</dbReference>
<evidence type="ECO:0000259" key="4">
    <source>
        <dbReference type="Pfam" id="PF07732"/>
    </source>
</evidence>
<protein>
    <recommendedName>
        <fullName evidence="7">L-ascorbate oxidase-like</fullName>
    </recommendedName>
</protein>
<dbReference type="InterPro" id="IPR001117">
    <property type="entry name" value="Cu-oxidase_2nd"/>
</dbReference>
<evidence type="ECO:0000313" key="5">
    <source>
        <dbReference type="EMBL" id="DAD40261.1"/>
    </source>
</evidence>
<organism evidence="5 6">
    <name type="scientific">Nelumbo nucifera</name>
    <name type="common">Sacred lotus</name>
    <dbReference type="NCBI Taxonomy" id="4432"/>
    <lineage>
        <taxon>Eukaryota</taxon>
        <taxon>Viridiplantae</taxon>
        <taxon>Streptophyta</taxon>
        <taxon>Embryophyta</taxon>
        <taxon>Tracheophyta</taxon>
        <taxon>Spermatophyta</taxon>
        <taxon>Magnoliopsida</taxon>
        <taxon>Proteales</taxon>
        <taxon>Nelumbonaceae</taxon>
        <taxon>Nelumbo</taxon>
    </lineage>
</organism>
<evidence type="ECO:0000313" key="6">
    <source>
        <dbReference type="Proteomes" id="UP000607653"/>
    </source>
</evidence>
<dbReference type="EMBL" id="DUZY01000005">
    <property type="protein sequence ID" value="DAD40261.1"/>
    <property type="molecule type" value="Genomic_DNA"/>
</dbReference>
<reference evidence="5 6" key="1">
    <citation type="journal article" date="2020" name="Mol. Biol. Evol.">
        <title>Distinct Expression and Methylation Patterns for Genes with Different Fates following a Single Whole-Genome Duplication in Flowering Plants.</title>
        <authorList>
            <person name="Shi T."/>
            <person name="Rahmani R.S."/>
            <person name="Gugger P.F."/>
            <person name="Wang M."/>
            <person name="Li H."/>
            <person name="Zhang Y."/>
            <person name="Li Z."/>
            <person name="Wang Q."/>
            <person name="Van de Peer Y."/>
            <person name="Marchal K."/>
            <person name="Chen J."/>
        </authorList>
    </citation>
    <scope>NUCLEOTIDE SEQUENCE [LARGE SCALE GENOMIC DNA]</scope>
    <source>
        <tissue evidence="5">Leaf</tissue>
    </source>
</reference>
<dbReference type="Proteomes" id="UP000607653">
    <property type="component" value="Unassembled WGS sequence"/>
</dbReference>
<keyword evidence="2" id="KW-0472">Membrane</keyword>
<gene>
    <name evidence="5" type="ORF">HUJ06_014584</name>
</gene>
<keyword evidence="2" id="KW-0812">Transmembrane</keyword>
<dbReference type="AlphaFoldDB" id="A0A822Z955"/>
<evidence type="ECO:0008006" key="7">
    <source>
        <dbReference type="Google" id="ProtNLM"/>
    </source>
</evidence>
<accession>A0A822Z955</accession>
<keyword evidence="6" id="KW-1185">Reference proteome</keyword>
<dbReference type="GO" id="GO:0005507">
    <property type="term" value="F:copper ion binding"/>
    <property type="evidence" value="ECO:0007669"/>
    <property type="project" value="InterPro"/>
</dbReference>
<feature type="transmembrane region" description="Helical" evidence="2">
    <location>
        <begin position="12"/>
        <end position="31"/>
    </location>
</feature>
<evidence type="ECO:0000256" key="1">
    <source>
        <dbReference type="ARBA" id="ARBA00010609"/>
    </source>
</evidence>
<dbReference type="InterPro" id="IPR034259">
    <property type="entry name" value="CuRO_1_AAO"/>
</dbReference>
<evidence type="ECO:0000259" key="3">
    <source>
        <dbReference type="Pfam" id="PF00394"/>
    </source>
</evidence>
<dbReference type="PANTHER" id="PTHR11709">
    <property type="entry name" value="MULTI-COPPER OXIDASE"/>
    <property type="match status" value="1"/>
</dbReference>
<comment type="similarity">
    <text evidence="1">Belongs to the multicopper oxidase family.</text>
</comment>
<dbReference type="InterPro" id="IPR045087">
    <property type="entry name" value="Cu-oxidase_fam"/>
</dbReference>